<comment type="subcellular location">
    <subcellularLocation>
        <location evidence="1">Cell membrane</location>
    </subcellularLocation>
</comment>
<dbReference type="PANTHER" id="PTHR11923">
    <property type="entry name" value="SCAVENGER RECEPTOR CLASS B TYPE-1 SR-B1"/>
    <property type="match status" value="1"/>
</dbReference>
<comment type="similarity">
    <text evidence="2">Belongs to the CD36 family.</text>
</comment>
<dbReference type="PROSITE" id="PS51257">
    <property type="entry name" value="PROKAR_LIPOPROTEIN"/>
    <property type="match status" value="1"/>
</dbReference>
<keyword evidence="10" id="KW-1185">Reference proteome</keyword>
<dbReference type="Proteomes" id="UP000801492">
    <property type="component" value="Unassembled WGS sequence"/>
</dbReference>
<keyword evidence="5 8" id="KW-1133">Transmembrane helix</keyword>
<evidence type="ECO:0000256" key="1">
    <source>
        <dbReference type="ARBA" id="ARBA00004236"/>
    </source>
</evidence>
<name>A0A8K0G663_IGNLU</name>
<keyword evidence="6 8" id="KW-0472">Membrane</keyword>
<organism evidence="9 10">
    <name type="scientific">Ignelater luminosus</name>
    <name type="common">Cucubano</name>
    <name type="synonym">Pyrophorus luminosus</name>
    <dbReference type="NCBI Taxonomy" id="2038154"/>
    <lineage>
        <taxon>Eukaryota</taxon>
        <taxon>Metazoa</taxon>
        <taxon>Ecdysozoa</taxon>
        <taxon>Arthropoda</taxon>
        <taxon>Hexapoda</taxon>
        <taxon>Insecta</taxon>
        <taxon>Pterygota</taxon>
        <taxon>Neoptera</taxon>
        <taxon>Endopterygota</taxon>
        <taxon>Coleoptera</taxon>
        <taxon>Polyphaga</taxon>
        <taxon>Elateriformia</taxon>
        <taxon>Elateroidea</taxon>
        <taxon>Elateridae</taxon>
        <taxon>Agrypninae</taxon>
        <taxon>Pyrophorini</taxon>
        <taxon>Ignelater</taxon>
    </lineage>
</organism>
<dbReference type="EMBL" id="VTPC01008250">
    <property type="protein sequence ID" value="KAF2893100.1"/>
    <property type="molecule type" value="Genomic_DNA"/>
</dbReference>
<keyword evidence="3" id="KW-1003">Cell membrane</keyword>
<keyword evidence="7" id="KW-0325">Glycoprotein</keyword>
<dbReference type="PANTHER" id="PTHR11923:SF104">
    <property type="entry name" value="FI07620P"/>
    <property type="match status" value="1"/>
</dbReference>
<reference evidence="9" key="1">
    <citation type="submission" date="2019-08" db="EMBL/GenBank/DDBJ databases">
        <title>The genome of the North American firefly Photinus pyralis.</title>
        <authorList>
            <consortium name="Photinus pyralis genome working group"/>
            <person name="Fallon T.R."/>
            <person name="Sander Lower S.E."/>
            <person name="Weng J.-K."/>
        </authorList>
    </citation>
    <scope>NUCLEOTIDE SEQUENCE</scope>
    <source>
        <strain evidence="9">TRF0915ILg1</strain>
        <tissue evidence="9">Whole body</tissue>
    </source>
</reference>
<evidence type="ECO:0000313" key="10">
    <source>
        <dbReference type="Proteomes" id="UP000801492"/>
    </source>
</evidence>
<feature type="transmembrane region" description="Helical" evidence="8">
    <location>
        <begin position="465"/>
        <end position="486"/>
    </location>
</feature>
<dbReference type="PRINTS" id="PR01609">
    <property type="entry name" value="CD36FAMILY"/>
</dbReference>
<evidence type="ECO:0000313" key="9">
    <source>
        <dbReference type="EMBL" id="KAF2893100.1"/>
    </source>
</evidence>
<comment type="caution">
    <text evidence="9">The sequence shown here is derived from an EMBL/GenBank/DDBJ whole genome shotgun (WGS) entry which is preliminary data.</text>
</comment>
<sequence length="525" mass="59365">MELKYSKHSRLLFLAMLGGTFASLACLIFIYNPLGAIIVKALSFYPDSTAFNLWKHPPYEVLVNLYIFNVSNPKEFLRGEETLRFNEIGPYVYREELININATFNKNGSLTFVPRRLLHFMPEYSVGDPDVDTVVSPNIPLLGITASLQESSMFVNLAVASASSYLGSEAFLNLTINEYLYGYDDTLVTLANNIVPNWIDFPRFGLLDRLMALDNSSDVVTININSDDASTGSDSFAIEKWNGSPGLSQWGYEIPKENETIQKNTDCNTLEGAFMGTIFPRNIPKNSTFRLYRRAFCRTIPIVHDGNRLSKDGFEGYVYKPKKNFLASKEVNPNNDCFCKNDECLPDGLGDMSPCYYGIPIVMSRPHFLDGDPNLVKQVDGLFPDKNKHGFFMLIHPEMGVPLELKLRLQVNLRMPNTQYNAKTRPFNNLVLPLFWVELSVDTLPAEFKLYINLLYHILPVVQQVLMYGFAVISIALIFGSAVATVRHLLNSRHKTHFGLNVDYSEIPVFPLKTKVLSPQILIDK</sequence>
<evidence type="ECO:0000256" key="4">
    <source>
        <dbReference type="ARBA" id="ARBA00022692"/>
    </source>
</evidence>
<dbReference type="OrthoDB" id="18585at2759"/>
<evidence type="ECO:0000256" key="8">
    <source>
        <dbReference type="SAM" id="Phobius"/>
    </source>
</evidence>
<dbReference type="Pfam" id="PF01130">
    <property type="entry name" value="CD36"/>
    <property type="match status" value="1"/>
</dbReference>
<dbReference type="InterPro" id="IPR002159">
    <property type="entry name" value="CD36_fam"/>
</dbReference>
<accession>A0A8K0G663</accession>
<evidence type="ECO:0000256" key="6">
    <source>
        <dbReference type="ARBA" id="ARBA00023136"/>
    </source>
</evidence>
<proteinExistence type="inferred from homology"/>
<gene>
    <name evidence="9" type="ORF">ILUMI_13073</name>
</gene>
<evidence type="ECO:0000256" key="7">
    <source>
        <dbReference type="ARBA" id="ARBA00023180"/>
    </source>
</evidence>
<protein>
    <recommendedName>
        <fullName evidence="11">Scavenger receptor class B member 1</fullName>
    </recommendedName>
</protein>
<dbReference type="GO" id="GO:0005886">
    <property type="term" value="C:plasma membrane"/>
    <property type="evidence" value="ECO:0007669"/>
    <property type="project" value="UniProtKB-SubCell"/>
</dbReference>
<evidence type="ECO:0000256" key="5">
    <source>
        <dbReference type="ARBA" id="ARBA00022989"/>
    </source>
</evidence>
<evidence type="ECO:0000256" key="2">
    <source>
        <dbReference type="ARBA" id="ARBA00010532"/>
    </source>
</evidence>
<feature type="transmembrane region" description="Helical" evidence="8">
    <location>
        <begin position="12"/>
        <end position="31"/>
    </location>
</feature>
<keyword evidence="4 8" id="KW-0812">Transmembrane</keyword>
<evidence type="ECO:0008006" key="11">
    <source>
        <dbReference type="Google" id="ProtNLM"/>
    </source>
</evidence>
<dbReference type="GO" id="GO:0005737">
    <property type="term" value="C:cytoplasm"/>
    <property type="evidence" value="ECO:0007669"/>
    <property type="project" value="TreeGrafter"/>
</dbReference>
<dbReference type="GO" id="GO:0005044">
    <property type="term" value="F:scavenger receptor activity"/>
    <property type="evidence" value="ECO:0007669"/>
    <property type="project" value="TreeGrafter"/>
</dbReference>
<dbReference type="AlphaFoldDB" id="A0A8K0G663"/>
<evidence type="ECO:0000256" key="3">
    <source>
        <dbReference type="ARBA" id="ARBA00022475"/>
    </source>
</evidence>